<evidence type="ECO:0000256" key="6">
    <source>
        <dbReference type="ARBA" id="ARBA00022840"/>
    </source>
</evidence>
<comment type="caution">
    <text evidence="20">The sequence shown here is derived from an EMBL/GenBank/DDBJ whole genome shotgun (WGS) entry which is preliminary data.</text>
</comment>
<evidence type="ECO:0000256" key="3">
    <source>
        <dbReference type="ARBA" id="ARBA00022741"/>
    </source>
</evidence>
<dbReference type="PRINTS" id="PR00830">
    <property type="entry name" value="ENDOLAPTASE"/>
</dbReference>
<dbReference type="Pfam" id="PF00004">
    <property type="entry name" value="AAA"/>
    <property type="match status" value="1"/>
</dbReference>
<comment type="subcellular location">
    <subcellularLocation>
        <location evidence="1 11">Mitochondrion matrix</location>
    </subcellularLocation>
</comment>
<evidence type="ECO:0000313" key="21">
    <source>
        <dbReference type="Proteomes" id="UP000318571"/>
    </source>
</evidence>
<evidence type="ECO:0000256" key="7">
    <source>
        <dbReference type="ARBA" id="ARBA00022946"/>
    </source>
</evidence>
<dbReference type="OMA" id="WLTNIPW"/>
<evidence type="ECO:0000256" key="9">
    <source>
        <dbReference type="ARBA" id="ARBA00023128"/>
    </source>
</evidence>
<keyword evidence="4 11" id="KW-0378">Hydrolase</keyword>
<feature type="binding site" evidence="11 14">
    <location>
        <begin position="524"/>
        <end position="531"/>
    </location>
    <ligand>
        <name>ATP</name>
        <dbReference type="ChEBI" id="CHEBI:30616"/>
    </ligand>
</feature>
<dbReference type="FunFam" id="3.30.230.10:FF:000015">
    <property type="entry name" value="Lon protease homolog, mitochondrial"/>
    <property type="match status" value="1"/>
</dbReference>
<dbReference type="GO" id="GO:0051131">
    <property type="term" value="P:chaperone-mediated protein complex assembly"/>
    <property type="evidence" value="ECO:0007669"/>
    <property type="project" value="UniProtKB-UniRule"/>
</dbReference>
<comment type="catalytic activity">
    <reaction evidence="10 11">
        <text>Hydrolysis of proteins in presence of ATP.</text>
        <dbReference type="EC" id="3.4.21.53"/>
    </reaction>
</comment>
<evidence type="ECO:0000256" key="1">
    <source>
        <dbReference type="ARBA" id="ARBA00004305"/>
    </source>
</evidence>
<dbReference type="SUPFAM" id="SSF54211">
    <property type="entry name" value="Ribosomal protein S5 domain 2-like"/>
    <property type="match status" value="1"/>
</dbReference>
<dbReference type="GO" id="GO:0004252">
    <property type="term" value="F:serine-type endopeptidase activity"/>
    <property type="evidence" value="ECO:0007669"/>
    <property type="project" value="UniProtKB-UniRule"/>
</dbReference>
<dbReference type="InterPro" id="IPR015947">
    <property type="entry name" value="PUA-like_sf"/>
</dbReference>
<dbReference type="PIRSF" id="PIRSF001174">
    <property type="entry name" value="Lon_proteas"/>
    <property type="match status" value="1"/>
</dbReference>
<accession>A0A553NXJ4</accession>
<dbReference type="PANTHER" id="PTHR43718:SF2">
    <property type="entry name" value="LON PROTEASE HOMOLOG, MITOCHONDRIAL"/>
    <property type="match status" value="1"/>
</dbReference>
<dbReference type="Proteomes" id="UP000318571">
    <property type="component" value="Chromosome 9"/>
</dbReference>
<protein>
    <recommendedName>
        <fullName evidence="11">Lon protease homolog, mitochondrial</fullName>
        <ecNumber evidence="11">3.4.21.53</ecNumber>
    </recommendedName>
</protein>
<dbReference type="InterPro" id="IPR003593">
    <property type="entry name" value="AAA+_ATPase"/>
</dbReference>
<dbReference type="InterPro" id="IPR020568">
    <property type="entry name" value="Ribosomal_Su5_D2-typ_SF"/>
</dbReference>
<dbReference type="InterPro" id="IPR003959">
    <property type="entry name" value="ATPase_AAA_core"/>
</dbReference>
<dbReference type="GO" id="GO:0070407">
    <property type="term" value="P:oxidation-dependent protein catabolic process"/>
    <property type="evidence" value="ECO:0007669"/>
    <property type="project" value="UniProtKB-UniRule"/>
</dbReference>
<evidence type="ECO:0000256" key="14">
    <source>
        <dbReference type="PIRSR" id="PIRSR001174-2"/>
    </source>
</evidence>
<dbReference type="HAMAP" id="MF_03120">
    <property type="entry name" value="lonm_euk"/>
    <property type="match status" value="1"/>
</dbReference>
<dbReference type="AlphaFoldDB" id="A0A553NXJ4"/>
<dbReference type="GO" id="GO:0005759">
    <property type="term" value="C:mitochondrial matrix"/>
    <property type="evidence" value="ECO:0007669"/>
    <property type="project" value="UniProtKB-SubCell"/>
</dbReference>
<comment type="function">
    <text evidence="11">ATP-dependent serine protease that mediates the selective degradation of misfolded, unassembled or oxidatively damaged polypeptides as well as certain short-lived regulatory proteins in the mitochondrial matrix. May also have a chaperone function in the assembly of inner membrane protein complexes. Participates in the regulation of mitochondrial gene expression and in the maintenance of the integrity of the mitochondrial genome. Binds to mitochondrial DNA in a site-specific manner.</text>
</comment>
<evidence type="ECO:0000256" key="10">
    <source>
        <dbReference type="ARBA" id="ARBA00050665"/>
    </source>
</evidence>
<feature type="active site" evidence="11 13">
    <location>
        <position position="854"/>
    </location>
</feature>
<organism evidence="20 21">
    <name type="scientific">Tigriopus californicus</name>
    <name type="common">Marine copepod</name>
    <dbReference type="NCBI Taxonomy" id="6832"/>
    <lineage>
        <taxon>Eukaryota</taxon>
        <taxon>Metazoa</taxon>
        <taxon>Ecdysozoa</taxon>
        <taxon>Arthropoda</taxon>
        <taxon>Crustacea</taxon>
        <taxon>Multicrustacea</taxon>
        <taxon>Hexanauplia</taxon>
        <taxon>Copepoda</taxon>
        <taxon>Harpacticoida</taxon>
        <taxon>Harpacticidae</taxon>
        <taxon>Tigriopus</taxon>
    </lineage>
</organism>
<dbReference type="Gene3D" id="1.20.5.5270">
    <property type="match status" value="1"/>
</dbReference>
<dbReference type="InterPro" id="IPR027503">
    <property type="entry name" value="Lonm_euk"/>
</dbReference>
<comment type="similarity">
    <text evidence="11 12 15 16">Belongs to the peptidase S16 family.</text>
</comment>
<gene>
    <name evidence="20" type="ORF">TCAL_08724</name>
</gene>
<dbReference type="OrthoDB" id="2411602at2759"/>
<reference evidence="20 21" key="1">
    <citation type="journal article" date="2018" name="Nat. Ecol. Evol.">
        <title>Genomic signatures of mitonuclear coevolution across populations of Tigriopus californicus.</title>
        <authorList>
            <person name="Barreto F.S."/>
            <person name="Watson E.T."/>
            <person name="Lima T.G."/>
            <person name="Willett C.S."/>
            <person name="Edmands S."/>
            <person name="Li W."/>
            <person name="Burton R.S."/>
        </authorList>
    </citation>
    <scope>NUCLEOTIDE SEQUENCE [LARGE SCALE GENOMIC DNA]</scope>
    <source>
        <strain evidence="20 21">San Diego</strain>
    </source>
</reference>
<dbReference type="Gene3D" id="3.30.230.10">
    <property type="match status" value="1"/>
</dbReference>
<dbReference type="FunFam" id="3.40.50.300:FF:000021">
    <property type="entry name" value="Lon protease homolog"/>
    <property type="match status" value="1"/>
</dbReference>
<dbReference type="FunFam" id="1.10.8.60:FF:000043">
    <property type="entry name" value="Lon protease homolog, mitochondrial"/>
    <property type="match status" value="1"/>
</dbReference>
<feature type="region of interest" description="Disordered" evidence="17">
    <location>
        <begin position="84"/>
        <end position="111"/>
    </location>
</feature>
<dbReference type="EMBL" id="VCGU01000009">
    <property type="protein sequence ID" value="TRY70148.1"/>
    <property type="molecule type" value="Genomic_DNA"/>
</dbReference>
<keyword evidence="8 11" id="KW-0238">DNA-binding</keyword>
<dbReference type="Pfam" id="PF22667">
    <property type="entry name" value="Lon_lid"/>
    <property type="match status" value="1"/>
</dbReference>
<evidence type="ECO:0000256" key="17">
    <source>
        <dbReference type="SAM" id="MobiDB-lite"/>
    </source>
</evidence>
<evidence type="ECO:0000256" key="2">
    <source>
        <dbReference type="ARBA" id="ARBA00022670"/>
    </source>
</evidence>
<keyword evidence="21" id="KW-1185">Reference proteome</keyword>
<dbReference type="Pfam" id="PF02190">
    <property type="entry name" value="LON_substr_bdg"/>
    <property type="match status" value="1"/>
</dbReference>
<evidence type="ECO:0000259" key="18">
    <source>
        <dbReference type="PROSITE" id="PS51786"/>
    </source>
</evidence>
<feature type="domain" description="Lon proteolytic" evidence="18">
    <location>
        <begin position="760"/>
        <end position="948"/>
    </location>
</feature>
<dbReference type="InterPro" id="IPR004815">
    <property type="entry name" value="Lon_bac/euk-typ"/>
</dbReference>
<evidence type="ECO:0000256" key="4">
    <source>
        <dbReference type="ARBA" id="ARBA00022801"/>
    </source>
</evidence>
<dbReference type="PROSITE" id="PS51786">
    <property type="entry name" value="LON_PROTEOLYTIC"/>
    <property type="match status" value="1"/>
</dbReference>
<dbReference type="GO" id="GO:0007005">
    <property type="term" value="P:mitochondrion organization"/>
    <property type="evidence" value="ECO:0007669"/>
    <property type="project" value="TreeGrafter"/>
</dbReference>
<dbReference type="SUPFAM" id="SSF52540">
    <property type="entry name" value="P-loop containing nucleoside triphosphate hydrolases"/>
    <property type="match status" value="1"/>
</dbReference>
<dbReference type="GO" id="GO:0003697">
    <property type="term" value="F:single-stranded DNA binding"/>
    <property type="evidence" value="ECO:0007669"/>
    <property type="project" value="TreeGrafter"/>
</dbReference>
<feature type="compositionally biased region" description="Polar residues" evidence="17">
    <location>
        <begin position="102"/>
        <end position="111"/>
    </location>
</feature>
<dbReference type="Pfam" id="PF05362">
    <property type="entry name" value="Lon_C"/>
    <property type="match status" value="1"/>
</dbReference>
<dbReference type="GO" id="GO:0005524">
    <property type="term" value="F:ATP binding"/>
    <property type="evidence" value="ECO:0007669"/>
    <property type="project" value="UniProtKB-UniRule"/>
</dbReference>
<keyword evidence="5 11" id="KW-0720">Serine protease</keyword>
<dbReference type="SMART" id="SM00382">
    <property type="entry name" value="AAA"/>
    <property type="match status" value="1"/>
</dbReference>
<dbReference type="GO" id="GO:0016887">
    <property type="term" value="F:ATP hydrolysis activity"/>
    <property type="evidence" value="ECO:0007669"/>
    <property type="project" value="UniProtKB-UniRule"/>
</dbReference>
<feature type="domain" description="Lon N-terminal" evidence="19">
    <location>
        <begin position="121"/>
        <end position="371"/>
    </location>
</feature>
<evidence type="ECO:0000256" key="13">
    <source>
        <dbReference type="PIRSR" id="PIRSR001174-1"/>
    </source>
</evidence>
<dbReference type="GO" id="GO:0006515">
    <property type="term" value="P:protein quality control for misfolded or incompletely synthesized proteins"/>
    <property type="evidence" value="ECO:0007669"/>
    <property type="project" value="UniProtKB-UniRule"/>
</dbReference>
<evidence type="ECO:0000256" key="12">
    <source>
        <dbReference type="PIRNR" id="PIRNR001174"/>
    </source>
</evidence>
<keyword evidence="7" id="KW-0809">Transit peptide</keyword>
<dbReference type="GO" id="GO:0004176">
    <property type="term" value="F:ATP-dependent peptidase activity"/>
    <property type="evidence" value="ECO:0007669"/>
    <property type="project" value="UniProtKB-UniRule"/>
</dbReference>
<dbReference type="Gene3D" id="2.30.130.40">
    <property type="entry name" value="LON domain-like"/>
    <property type="match status" value="1"/>
</dbReference>
<dbReference type="InterPro" id="IPR046336">
    <property type="entry name" value="Lon_prtase_N_sf"/>
</dbReference>
<evidence type="ECO:0000256" key="11">
    <source>
        <dbReference type="HAMAP-Rule" id="MF_03120"/>
    </source>
</evidence>
<evidence type="ECO:0000259" key="19">
    <source>
        <dbReference type="PROSITE" id="PS51787"/>
    </source>
</evidence>
<dbReference type="InterPro" id="IPR027065">
    <property type="entry name" value="Lon_Prtase"/>
</dbReference>
<name>A0A553NXJ4_TIGCA</name>
<keyword evidence="9 11" id="KW-0496">Mitochondrion</keyword>
<dbReference type="InterPro" id="IPR008268">
    <property type="entry name" value="Peptidase_S16_AS"/>
</dbReference>
<dbReference type="NCBIfam" id="TIGR00763">
    <property type="entry name" value="lon"/>
    <property type="match status" value="1"/>
</dbReference>
<dbReference type="GO" id="GO:0043565">
    <property type="term" value="F:sequence-specific DNA binding"/>
    <property type="evidence" value="ECO:0007669"/>
    <property type="project" value="UniProtKB-UniRule"/>
</dbReference>
<keyword evidence="6 11" id="KW-0067">ATP-binding</keyword>
<proteinExistence type="inferred from homology"/>
<keyword evidence="2 11" id="KW-0645">Protease</keyword>
<dbReference type="Gene3D" id="1.20.58.1480">
    <property type="match status" value="1"/>
</dbReference>
<dbReference type="InterPro" id="IPR027417">
    <property type="entry name" value="P-loop_NTPase"/>
</dbReference>
<keyword evidence="3 11" id="KW-0547">Nucleotide-binding</keyword>
<dbReference type="SMART" id="SM00464">
    <property type="entry name" value="LON"/>
    <property type="match status" value="1"/>
</dbReference>
<comment type="subunit">
    <text evidence="11">Homohexamer or homoheptamer. Organized in a ring with a central cavity.</text>
</comment>
<dbReference type="CDD" id="cd19500">
    <property type="entry name" value="RecA-like_Lon"/>
    <property type="match status" value="1"/>
</dbReference>
<dbReference type="EC" id="3.4.21.53" evidence="11"/>
<dbReference type="STRING" id="6832.A0A553NXJ4"/>
<dbReference type="PROSITE" id="PS51787">
    <property type="entry name" value="LON_N"/>
    <property type="match status" value="1"/>
</dbReference>
<dbReference type="SUPFAM" id="SSF88697">
    <property type="entry name" value="PUA domain-like"/>
    <property type="match status" value="1"/>
</dbReference>
<dbReference type="PANTHER" id="PTHR43718">
    <property type="entry name" value="LON PROTEASE"/>
    <property type="match status" value="1"/>
</dbReference>
<evidence type="ECO:0000256" key="15">
    <source>
        <dbReference type="PROSITE-ProRule" id="PRU01122"/>
    </source>
</evidence>
<dbReference type="GO" id="GO:0034599">
    <property type="term" value="P:cellular response to oxidative stress"/>
    <property type="evidence" value="ECO:0007669"/>
    <property type="project" value="UniProtKB-UniRule"/>
</dbReference>
<dbReference type="Gene3D" id="3.40.50.300">
    <property type="entry name" value="P-loop containing nucleotide triphosphate hydrolases"/>
    <property type="match status" value="1"/>
</dbReference>
<dbReference type="PROSITE" id="PS01046">
    <property type="entry name" value="LON_SER"/>
    <property type="match status" value="1"/>
</dbReference>
<evidence type="ECO:0000313" key="20">
    <source>
        <dbReference type="EMBL" id="TRY70148.1"/>
    </source>
</evidence>
<dbReference type="FunFam" id="1.20.5.5270:FF:000001">
    <property type="entry name" value="Lon protease homolog, mitochondrial"/>
    <property type="match status" value="1"/>
</dbReference>
<dbReference type="InterPro" id="IPR014721">
    <property type="entry name" value="Ribsml_uS5_D2-typ_fold_subgr"/>
</dbReference>
<dbReference type="InterPro" id="IPR054594">
    <property type="entry name" value="Lon_lid"/>
</dbReference>
<evidence type="ECO:0000256" key="16">
    <source>
        <dbReference type="RuleBase" id="RU000591"/>
    </source>
</evidence>
<feature type="active site" evidence="11 13">
    <location>
        <position position="897"/>
    </location>
</feature>
<evidence type="ECO:0000256" key="8">
    <source>
        <dbReference type="ARBA" id="ARBA00023125"/>
    </source>
</evidence>
<dbReference type="FunFam" id="1.20.58.1480:FF:000002">
    <property type="entry name" value="Lon protease homolog, mitochondrial"/>
    <property type="match status" value="1"/>
</dbReference>
<dbReference type="InterPro" id="IPR003111">
    <property type="entry name" value="Lon_prtase_N"/>
</dbReference>
<dbReference type="InterPro" id="IPR008269">
    <property type="entry name" value="Lon_proteolytic"/>
</dbReference>
<evidence type="ECO:0000256" key="5">
    <source>
        <dbReference type="ARBA" id="ARBA00022825"/>
    </source>
</evidence>
<dbReference type="Gene3D" id="1.10.8.60">
    <property type="match status" value="1"/>
</dbReference>
<sequence length="950" mass="105469">MLRTLGSGGIQWKWRQCLGSSLRLSSWQPRVLREVQGLAATVQPACWFTSVQLCHFRPLSPFSRPFSPPALNFMFRGFSSASSSGNDDGAGDPISSLGDDTPQASSNVPATQTIPDVWPNLPVIAINKHPVFPKFVKIIEVSDSHLMSILRRKVRLNQPYAGVFVKIEDGNEKEVVDSVSELFSVGTFVQILEMQDLGSRLRLVVMGHRRILLNKPIADIDAKDDKTAPALTEEGSALTSDIPIPPPTPVLSVGSEPLPESSAIVEGLEKVLMVETENYVHDEFETSDELKALTQEVIKTIRDIIALNPLYRESLQQMLHLGQRIVDNPVYLSDLGAALTGGETKELLEVLAEKNIKQRLTLALSLLKKEYELSKLQQKIGKEVEDKVKSVQRKYLLQEQLKVIRKELGMEKDDTESIIDKYQARMKEMTIPNSVKEVIDEEIGKLRFLDSHSSEFNVTRNYLDWLTTIPWGIASDENLDLTKAKDVLNREHYGLEDVKKRILEFVAVSQLKGSTQGKIICLAGPPGVGKTSVAKSIANALDRTFFRFSVGGLSDVAELKGHRRTYVGAMPGKAVQALKKTKTENPLILIDEIDKMGKGWQGDPTAALLEMLDPEQNSSFMDHYLDVPIDLSKVLFICTANTLDTIPEPLRDRMEMIDISGYVAEEKLEIARTYLIPQVLEITGLKADDIHIDDQALTTLIKSYCRESGVRNLRKQLEKIYRKTAYKIVNDKQTNVNITEDNLRDFVGKPVYQHDKMYEETPPGVCMGLAWTSHGGSTLYIETLQQKMSSNTKSTDGRIEFTGNLGDVMKESVRIAYTFSKVFANTVDKTSALLADGCVHLHVPEGATPKDGPSAGCTIVTALLSLALDKPVRPNLAMTGEISLRGKILPVGGIKEKVIAAKRAGVDTVILPNDNRKDFDDLPDVVKCDVNIHFADTYEDVFKVAFPVQS</sequence>